<organism evidence="9 10">
    <name type="scientific">Thalassolituus pacificus</name>
    <dbReference type="NCBI Taxonomy" id="2975440"/>
    <lineage>
        <taxon>Bacteria</taxon>
        <taxon>Pseudomonadati</taxon>
        <taxon>Pseudomonadota</taxon>
        <taxon>Gammaproteobacteria</taxon>
        <taxon>Oceanospirillales</taxon>
        <taxon>Oceanospirillaceae</taxon>
        <taxon>Thalassolituus</taxon>
    </lineage>
</organism>
<dbReference type="PIRSF" id="PIRSF001488">
    <property type="entry name" value="Tdi_protein"/>
    <property type="match status" value="1"/>
</dbReference>
<dbReference type="Pfam" id="PF01323">
    <property type="entry name" value="DSBA"/>
    <property type="match status" value="1"/>
</dbReference>
<evidence type="ECO:0000256" key="3">
    <source>
        <dbReference type="ARBA" id="ARBA00023157"/>
    </source>
</evidence>
<keyword evidence="10" id="KW-1185">Reference proteome</keyword>
<feature type="disulfide bond" description="Redox-active" evidence="6">
    <location>
        <begin position="56"/>
        <end position="59"/>
    </location>
</feature>
<comment type="similarity">
    <text evidence="1">Belongs to the thioredoxin family. DsbA subfamily.</text>
</comment>
<reference evidence="9" key="2">
    <citation type="submission" date="2022-08" db="EMBL/GenBank/DDBJ databases">
        <authorList>
            <person name="Dong C."/>
        </authorList>
    </citation>
    <scope>NUCLEOTIDE SEQUENCE</scope>
    <source>
        <strain evidence="9">59MF3M-4</strain>
    </source>
</reference>
<keyword evidence="4" id="KW-0676">Redox-active center</keyword>
<reference evidence="9" key="1">
    <citation type="journal article" date="2022" name="Front. Microbiol.">
        <title>Genome-based taxonomic rearrangement of Oceanobacter-related bacteria including the description of Thalassolituus hydrocarbonoclasticus sp. nov. and Thalassolituus pacificus sp. nov. and emended description of the genus Thalassolituus.</title>
        <authorList>
            <person name="Dong C."/>
            <person name="Wei L."/>
            <person name="Wang J."/>
            <person name="Lai Q."/>
            <person name="Huang Z."/>
            <person name="Shao Z."/>
        </authorList>
    </citation>
    <scope>NUCLEOTIDE SEQUENCE</scope>
    <source>
        <strain evidence="9">59MF3M-4</strain>
    </source>
</reference>
<dbReference type="RefSeq" id="WP_260976000.1">
    <property type="nucleotide sequence ID" value="NZ_JAOANI010000015.1"/>
</dbReference>
<feature type="chain" id="PRO_5040805259" description="Thiol:disulfide interchange protein" evidence="7">
    <location>
        <begin position="23"/>
        <end position="213"/>
    </location>
</feature>
<dbReference type="GO" id="GO:0016491">
    <property type="term" value="F:oxidoreductase activity"/>
    <property type="evidence" value="ECO:0007669"/>
    <property type="project" value="InterPro"/>
</dbReference>
<dbReference type="InterPro" id="IPR023205">
    <property type="entry name" value="DsbA/DsbL"/>
</dbReference>
<dbReference type="AlphaFoldDB" id="A0A9X2WFH9"/>
<protein>
    <recommendedName>
        <fullName evidence="5">Thiol:disulfide interchange protein</fullName>
    </recommendedName>
</protein>
<evidence type="ECO:0000313" key="9">
    <source>
        <dbReference type="EMBL" id="MCT7359125.1"/>
    </source>
</evidence>
<gene>
    <name evidence="9" type="ORF">NYR02_08845</name>
</gene>
<evidence type="ECO:0000256" key="2">
    <source>
        <dbReference type="ARBA" id="ARBA00022729"/>
    </source>
</evidence>
<keyword evidence="3 5" id="KW-1015">Disulfide bond</keyword>
<feature type="domain" description="DSBA-like thioredoxin" evidence="8">
    <location>
        <begin position="77"/>
        <end position="188"/>
    </location>
</feature>
<evidence type="ECO:0000256" key="5">
    <source>
        <dbReference type="PIRNR" id="PIRNR001488"/>
    </source>
</evidence>
<evidence type="ECO:0000256" key="6">
    <source>
        <dbReference type="PIRSR" id="PIRSR001488-1"/>
    </source>
</evidence>
<dbReference type="Proteomes" id="UP001147830">
    <property type="component" value="Unassembled WGS sequence"/>
</dbReference>
<dbReference type="Gene3D" id="3.40.30.10">
    <property type="entry name" value="Glutaredoxin"/>
    <property type="match status" value="1"/>
</dbReference>
<name>A0A9X2WFH9_9GAMM</name>
<comment type="subcellular location">
    <subcellularLocation>
        <location evidence="5">Periplasm</location>
    </subcellularLocation>
</comment>
<feature type="signal peptide" evidence="7">
    <location>
        <begin position="1"/>
        <end position="22"/>
    </location>
</feature>
<evidence type="ECO:0000256" key="7">
    <source>
        <dbReference type="SAM" id="SignalP"/>
    </source>
</evidence>
<dbReference type="PANTHER" id="PTHR35891">
    <property type="entry name" value="THIOL:DISULFIDE INTERCHANGE PROTEIN DSBA"/>
    <property type="match status" value="1"/>
</dbReference>
<keyword evidence="5" id="KW-0574">Periplasm</keyword>
<sequence length="213" mass="23598">MLSQVTKWMAAAVLLISASAQAADYEAGKEYKVLAEPVPVLADGKVHVEEAFWYGCPHCFHLEDIITPWKKNLAADVSFEGVPAMFGRAWVAHAQLYYVTDVLGVLDSMHSEIFKAVNVERQRLLDRDDQRDFLVAKAGIKAADFDKAYESFTVKSRMKQGDQRIRAFQISGVPALIVQGKYVIDATSAGGQDQMLKVADYLIAKERALLSGK</sequence>
<dbReference type="InterPro" id="IPR036249">
    <property type="entry name" value="Thioredoxin-like_sf"/>
</dbReference>
<dbReference type="InterPro" id="IPR001853">
    <property type="entry name" value="DSBA-like_thioredoxin_dom"/>
</dbReference>
<dbReference type="InterPro" id="IPR050824">
    <property type="entry name" value="Thiol_disulfide_DsbA"/>
</dbReference>
<dbReference type="SUPFAM" id="SSF52833">
    <property type="entry name" value="Thioredoxin-like"/>
    <property type="match status" value="1"/>
</dbReference>
<dbReference type="CDD" id="cd03019">
    <property type="entry name" value="DsbA_DsbA"/>
    <property type="match status" value="1"/>
</dbReference>
<proteinExistence type="inferred from homology"/>
<dbReference type="GO" id="GO:0042597">
    <property type="term" value="C:periplasmic space"/>
    <property type="evidence" value="ECO:0007669"/>
    <property type="project" value="UniProtKB-SubCell"/>
</dbReference>
<evidence type="ECO:0000259" key="8">
    <source>
        <dbReference type="Pfam" id="PF01323"/>
    </source>
</evidence>
<evidence type="ECO:0000256" key="4">
    <source>
        <dbReference type="ARBA" id="ARBA00023284"/>
    </source>
</evidence>
<evidence type="ECO:0000313" key="10">
    <source>
        <dbReference type="Proteomes" id="UP001147830"/>
    </source>
</evidence>
<dbReference type="EMBL" id="JAOANI010000015">
    <property type="protein sequence ID" value="MCT7359125.1"/>
    <property type="molecule type" value="Genomic_DNA"/>
</dbReference>
<dbReference type="PANTHER" id="PTHR35891:SF2">
    <property type="entry name" value="THIOL:DISULFIDE INTERCHANGE PROTEIN DSBA"/>
    <property type="match status" value="1"/>
</dbReference>
<evidence type="ECO:0000256" key="1">
    <source>
        <dbReference type="ARBA" id="ARBA00005791"/>
    </source>
</evidence>
<comment type="caution">
    <text evidence="9">The sequence shown here is derived from an EMBL/GenBank/DDBJ whole genome shotgun (WGS) entry which is preliminary data.</text>
</comment>
<keyword evidence="2 7" id="KW-0732">Signal</keyword>
<accession>A0A9X2WFH9</accession>